<dbReference type="CDD" id="cd00739">
    <property type="entry name" value="DHPS"/>
    <property type="match status" value="1"/>
</dbReference>
<sequence>MTEMYMNHPKPTLIGASMFYWGQRTFIMGIVNVTPDSFSGDGLADNIEAAVAQAKRMEAEGADIIDVGGESTRPGAPEVDDEEEIRRVVPVIEQLKSEIKIPISIDTCKASVAEAAVTAGADLLNDVWGLKRDSRLAEVAARRNRPVILTASQRDASVSDIMPAVEGHLKWAIAQAEGLGVASENIIVDPGFGFGKTVGQNLEIIRKLGELKSLGKPILLGVSRKSTIGRVLGDVPAGERLEGTLTADVLGIAHGADIIRVHDVSAHVKAVKVADAIVRGWIEENG</sequence>
<protein>
    <recommendedName>
        <fullName evidence="5">dihydropteroate synthase</fullName>
        <ecNumber evidence="5">2.5.1.15</ecNumber>
    </recommendedName>
</protein>
<dbReference type="RefSeq" id="WP_338739232.1">
    <property type="nucleotide sequence ID" value="NZ_CP146612.1"/>
</dbReference>
<comment type="pathway">
    <text evidence="3">Cofactor biosynthesis; tetrahydrofolate biosynthesis; 7,8-dihydrofolate from 2-amino-4-hydroxy-6-hydroxymethyl-7,8-dihydropteridine diphosphate and 4-aminobenzoate: step 1/2.</text>
</comment>
<dbReference type="InterPro" id="IPR006390">
    <property type="entry name" value="DHP_synth_dom"/>
</dbReference>
<dbReference type="InterPro" id="IPR045031">
    <property type="entry name" value="DHP_synth-like"/>
</dbReference>
<keyword evidence="6 11" id="KW-0808">Transferase</keyword>
<evidence type="ECO:0000256" key="6">
    <source>
        <dbReference type="ARBA" id="ARBA00022679"/>
    </source>
</evidence>
<dbReference type="Pfam" id="PF00809">
    <property type="entry name" value="Pterin_bind"/>
    <property type="match status" value="1"/>
</dbReference>
<evidence type="ECO:0000313" key="11">
    <source>
        <dbReference type="EMBL" id="WWX26251.1"/>
    </source>
</evidence>
<dbReference type="PANTHER" id="PTHR20941:SF1">
    <property type="entry name" value="FOLIC ACID SYNTHESIS PROTEIN FOL1"/>
    <property type="match status" value="1"/>
</dbReference>
<comment type="cofactor">
    <cofactor evidence="2">
        <name>Mg(2+)</name>
        <dbReference type="ChEBI" id="CHEBI:18420"/>
    </cofactor>
</comment>
<dbReference type="InterPro" id="IPR000489">
    <property type="entry name" value="Pterin-binding_dom"/>
</dbReference>
<dbReference type="PANTHER" id="PTHR20941">
    <property type="entry name" value="FOLATE SYNTHESIS PROTEINS"/>
    <property type="match status" value="1"/>
</dbReference>
<keyword evidence="9" id="KW-0289">Folate biosynthesis</keyword>
<evidence type="ECO:0000313" key="12">
    <source>
        <dbReference type="Proteomes" id="UP001375370"/>
    </source>
</evidence>
<reference evidence="11 12" key="1">
    <citation type="submission" date="2024-03" db="EMBL/GenBank/DDBJ databases">
        <title>A Dehalogenimonas Isolated from Estuarine Sediments Dihaloeliminates Chlorinated Alkanes.</title>
        <authorList>
            <person name="Yang Y."/>
            <person name="Wang H."/>
        </authorList>
    </citation>
    <scope>NUCLEOTIDE SEQUENCE [LARGE SCALE GENOMIC DNA]</scope>
    <source>
        <strain evidence="11 12">W</strain>
    </source>
</reference>
<dbReference type="PROSITE" id="PS50972">
    <property type="entry name" value="PTERIN_BINDING"/>
    <property type="match status" value="1"/>
</dbReference>
<comment type="catalytic activity">
    <reaction evidence="1">
        <text>(7,8-dihydropterin-6-yl)methyl diphosphate + 4-aminobenzoate = 7,8-dihydropteroate + diphosphate</text>
        <dbReference type="Rhea" id="RHEA:19949"/>
        <dbReference type="ChEBI" id="CHEBI:17836"/>
        <dbReference type="ChEBI" id="CHEBI:17839"/>
        <dbReference type="ChEBI" id="CHEBI:33019"/>
        <dbReference type="ChEBI" id="CHEBI:72950"/>
        <dbReference type="EC" id="2.5.1.15"/>
    </reaction>
</comment>
<proteinExistence type="inferred from homology"/>
<evidence type="ECO:0000256" key="1">
    <source>
        <dbReference type="ARBA" id="ARBA00000012"/>
    </source>
</evidence>
<evidence type="ECO:0000256" key="2">
    <source>
        <dbReference type="ARBA" id="ARBA00001946"/>
    </source>
</evidence>
<evidence type="ECO:0000256" key="5">
    <source>
        <dbReference type="ARBA" id="ARBA00012458"/>
    </source>
</evidence>
<evidence type="ECO:0000256" key="4">
    <source>
        <dbReference type="ARBA" id="ARBA00009503"/>
    </source>
</evidence>
<accession>A0ABZ2JAV6</accession>
<dbReference type="Proteomes" id="UP001375370">
    <property type="component" value="Chromosome"/>
</dbReference>
<evidence type="ECO:0000256" key="8">
    <source>
        <dbReference type="ARBA" id="ARBA00022842"/>
    </source>
</evidence>
<dbReference type="Gene3D" id="3.20.20.20">
    <property type="entry name" value="Dihydropteroate synthase-like"/>
    <property type="match status" value="1"/>
</dbReference>
<evidence type="ECO:0000256" key="7">
    <source>
        <dbReference type="ARBA" id="ARBA00022723"/>
    </source>
</evidence>
<gene>
    <name evidence="11" type="primary">folP</name>
    <name evidence="11" type="ORF">V8247_04580</name>
</gene>
<dbReference type="PROSITE" id="PS00793">
    <property type="entry name" value="DHPS_2"/>
    <property type="match status" value="1"/>
</dbReference>
<keyword evidence="8" id="KW-0460">Magnesium</keyword>
<evidence type="ECO:0000256" key="9">
    <source>
        <dbReference type="ARBA" id="ARBA00022909"/>
    </source>
</evidence>
<dbReference type="GO" id="GO:0004156">
    <property type="term" value="F:dihydropteroate synthase activity"/>
    <property type="evidence" value="ECO:0007669"/>
    <property type="project" value="UniProtKB-EC"/>
</dbReference>
<evidence type="ECO:0000256" key="3">
    <source>
        <dbReference type="ARBA" id="ARBA00004763"/>
    </source>
</evidence>
<keyword evidence="12" id="KW-1185">Reference proteome</keyword>
<feature type="domain" description="Pterin-binding" evidence="10">
    <location>
        <begin position="25"/>
        <end position="272"/>
    </location>
</feature>
<dbReference type="EC" id="2.5.1.15" evidence="5"/>
<dbReference type="EMBL" id="CP146612">
    <property type="protein sequence ID" value="WWX26251.1"/>
    <property type="molecule type" value="Genomic_DNA"/>
</dbReference>
<name>A0ABZ2JAV6_9CHLR</name>
<organism evidence="11 12">
    <name type="scientific">Candidatus Dehalogenimonas loeffleri</name>
    <dbReference type="NCBI Taxonomy" id="3127115"/>
    <lineage>
        <taxon>Bacteria</taxon>
        <taxon>Bacillati</taxon>
        <taxon>Chloroflexota</taxon>
        <taxon>Dehalococcoidia</taxon>
        <taxon>Dehalococcoidales</taxon>
        <taxon>Dehalococcoidaceae</taxon>
        <taxon>Dehalogenimonas</taxon>
    </lineage>
</organism>
<dbReference type="SUPFAM" id="SSF51717">
    <property type="entry name" value="Dihydropteroate synthetase-like"/>
    <property type="match status" value="1"/>
</dbReference>
<comment type="similarity">
    <text evidence="4">Belongs to the DHPS family.</text>
</comment>
<dbReference type="NCBIfam" id="TIGR01496">
    <property type="entry name" value="DHPS"/>
    <property type="match status" value="1"/>
</dbReference>
<dbReference type="InterPro" id="IPR011005">
    <property type="entry name" value="Dihydropteroate_synth-like_sf"/>
</dbReference>
<evidence type="ECO:0000259" key="10">
    <source>
        <dbReference type="PROSITE" id="PS50972"/>
    </source>
</evidence>
<keyword evidence="7" id="KW-0479">Metal-binding</keyword>